<keyword evidence="3" id="KW-1185">Reference proteome</keyword>
<reference evidence="2 3" key="1">
    <citation type="submission" date="2019-10" db="EMBL/GenBank/DDBJ databases">
        <title>Genomic and transcriptomic insights into the perfect genentic adaptation of a filamentous nitrogen-fixing cyanobacterium to rice fields.</title>
        <authorList>
            <person name="Chen Z."/>
        </authorList>
    </citation>
    <scope>NUCLEOTIDE SEQUENCE [LARGE SCALE GENOMIC DNA]</scope>
    <source>
        <strain evidence="2">CCNUC1</strain>
    </source>
</reference>
<keyword evidence="1" id="KW-0472">Membrane</keyword>
<feature type="transmembrane region" description="Helical" evidence="1">
    <location>
        <begin position="14"/>
        <end position="33"/>
    </location>
</feature>
<name>A0A5P8WAV0_9NOSO</name>
<evidence type="ECO:0000313" key="2">
    <source>
        <dbReference type="EMBL" id="QFS49917.1"/>
    </source>
</evidence>
<keyword evidence="1" id="KW-0812">Transmembrane</keyword>
<dbReference type="EMBL" id="CP045227">
    <property type="protein sequence ID" value="QFS49917.1"/>
    <property type="molecule type" value="Genomic_DNA"/>
</dbReference>
<accession>A0A5P8WAV0</accession>
<dbReference type="Proteomes" id="UP000326678">
    <property type="component" value="Chromosome Gxm2"/>
</dbReference>
<evidence type="ECO:0000313" key="3">
    <source>
        <dbReference type="Proteomes" id="UP000326678"/>
    </source>
</evidence>
<organism evidence="2 3">
    <name type="scientific">Nostoc sphaeroides CCNUC1</name>
    <dbReference type="NCBI Taxonomy" id="2653204"/>
    <lineage>
        <taxon>Bacteria</taxon>
        <taxon>Bacillati</taxon>
        <taxon>Cyanobacteriota</taxon>
        <taxon>Cyanophyceae</taxon>
        <taxon>Nostocales</taxon>
        <taxon>Nostocaceae</taxon>
        <taxon>Nostoc</taxon>
    </lineage>
</organism>
<protein>
    <submittedName>
        <fullName evidence="2">Uncharacterized protein</fullName>
    </submittedName>
</protein>
<dbReference type="KEGG" id="nsh:GXM_07411"/>
<dbReference type="AlphaFoldDB" id="A0A5P8WAV0"/>
<keyword evidence="1" id="KW-1133">Transmembrane helix</keyword>
<evidence type="ECO:0000256" key="1">
    <source>
        <dbReference type="SAM" id="Phobius"/>
    </source>
</evidence>
<sequence length="45" mass="5426">MIDKLRLCKKFKSAMKVFYLNLIIFVVVFLMSANNSRFQVTYYQI</sequence>
<gene>
    <name evidence="2" type="ORF">GXM_07411</name>
</gene>
<proteinExistence type="predicted"/>